<proteinExistence type="predicted"/>
<name>A0A6A5Q8H9_AMPQU</name>
<feature type="region of interest" description="Disordered" evidence="1">
    <location>
        <begin position="363"/>
        <end position="404"/>
    </location>
</feature>
<evidence type="ECO:0000313" key="4">
    <source>
        <dbReference type="Proteomes" id="UP000800096"/>
    </source>
</evidence>
<dbReference type="Pfam" id="PF25545">
    <property type="entry name" value="DUF7924"/>
    <property type="match status" value="1"/>
</dbReference>
<keyword evidence="4" id="KW-1185">Reference proteome</keyword>
<organism evidence="3 4">
    <name type="scientific">Ampelomyces quisqualis</name>
    <name type="common">Powdery mildew agent</name>
    <dbReference type="NCBI Taxonomy" id="50730"/>
    <lineage>
        <taxon>Eukaryota</taxon>
        <taxon>Fungi</taxon>
        <taxon>Dikarya</taxon>
        <taxon>Ascomycota</taxon>
        <taxon>Pezizomycotina</taxon>
        <taxon>Dothideomycetes</taxon>
        <taxon>Pleosporomycetidae</taxon>
        <taxon>Pleosporales</taxon>
        <taxon>Pleosporineae</taxon>
        <taxon>Phaeosphaeriaceae</taxon>
        <taxon>Ampelomyces</taxon>
    </lineage>
</organism>
<protein>
    <recommendedName>
        <fullName evidence="2">DUF7924 domain-containing protein</fullName>
    </recommendedName>
</protein>
<dbReference type="PANTHER" id="PTHR42470:SF1">
    <property type="entry name" value="VAST DOMAIN-CONTAINING PROTEIN"/>
    <property type="match status" value="1"/>
</dbReference>
<sequence length="404" mass="44492">MPKRKRAASEGCRPQRSPCSDCKAASPPLTTANLERLQHSLGLSVAAAAAMPAASSSRSMSPNRNSTTHDVIEKLEKYNILIDAPAALPDELQRFVDDVVLKPRDPSNPLSPNARKIVQRRRISERRNEATGIRHIVPFLLFSGESDFDEGVEPVPYITWQAEIQLNSFFLPPCPDKTTKNTWGLLTQPKPDSCVGYVLRSHAAVADCKAPFSAAEEATLNNYILTKFMYLPFLTGQWKSPIGSENILTARCQAARDGATIVNYLATLYRVAYGNEPSPVDTCHFSVVGDVITGQIWMHYQHGGTYYMHKICAFAYDEQASLERARGYLHNIKDHALGARLQSIKAALPAFEPKTRNLYPAVAMSESGGPAPSLHESSASTFPVPLTPASVVSEPTKKRRRKDN</sequence>
<reference evidence="3" key="1">
    <citation type="journal article" date="2020" name="Stud. Mycol.">
        <title>101 Dothideomycetes genomes: a test case for predicting lifestyles and emergence of pathogens.</title>
        <authorList>
            <person name="Haridas S."/>
            <person name="Albert R."/>
            <person name="Binder M."/>
            <person name="Bloem J."/>
            <person name="Labutti K."/>
            <person name="Salamov A."/>
            <person name="Andreopoulos B."/>
            <person name="Baker S."/>
            <person name="Barry K."/>
            <person name="Bills G."/>
            <person name="Bluhm B."/>
            <person name="Cannon C."/>
            <person name="Castanera R."/>
            <person name="Culley D."/>
            <person name="Daum C."/>
            <person name="Ezra D."/>
            <person name="Gonzalez J."/>
            <person name="Henrissat B."/>
            <person name="Kuo A."/>
            <person name="Liang C."/>
            <person name="Lipzen A."/>
            <person name="Lutzoni F."/>
            <person name="Magnuson J."/>
            <person name="Mondo S."/>
            <person name="Nolan M."/>
            <person name="Ohm R."/>
            <person name="Pangilinan J."/>
            <person name="Park H.-J."/>
            <person name="Ramirez L."/>
            <person name="Alfaro M."/>
            <person name="Sun H."/>
            <person name="Tritt A."/>
            <person name="Yoshinaga Y."/>
            <person name="Zwiers L.-H."/>
            <person name="Turgeon B."/>
            <person name="Goodwin S."/>
            <person name="Spatafora J."/>
            <person name="Crous P."/>
            <person name="Grigoriev I."/>
        </authorList>
    </citation>
    <scope>NUCLEOTIDE SEQUENCE</scope>
    <source>
        <strain evidence="3">HMLAC05119</strain>
    </source>
</reference>
<gene>
    <name evidence="3" type="ORF">BDU57DRAFT_115307</name>
</gene>
<dbReference type="PANTHER" id="PTHR42470">
    <property type="entry name" value="VAST DOMAIN-CONTAINING PROTEIN"/>
    <property type="match status" value="1"/>
</dbReference>
<dbReference type="EMBL" id="ML979147">
    <property type="protein sequence ID" value="KAF1911036.1"/>
    <property type="molecule type" value="Genomic_DNA"/>
</dbReference>
<evidence type="ECO:0000313" key="3">
    <source>
        <dbReference type="EMBL" id="KAF1911036.1"/>
    </source>
</evidence>
<evidence type="ECO:0000259" key="2">
    <source>
        <dbReference type="Pfam" id="PF25545"/>
    </source>
</evidence>
<evidence type="ECO:0000256" key="1">
    <source>
        <dbReference type="SAM" id="MobiDB-lite"/>
    </source>
</evidence>
<dbReference type="Proteomes" id="UP000800096">
    <property type="component" value="Unassembled WGS sequence"/>
</dbReference>
<dbReference type="InterPro" id="IPR057684">
    <property type="entry name" value="DUF7924"/>
</dbReference>
<accession>A0A6A5Q8H9</accession>
<feature type="domain" description="DUF7924" evidence="2">
    <location>
        <begin position="124"/>
        <end position="348"/>
    </location>
</feature>
<dbReference type="OrthoDB" id="5426775at2759"/>
<feature type="region of interest" description="Disordered" evidence="1">
    <location>
        <begin position="1"/>
        <end position="27"/>
    </location>
</feature>
<dbReference type="AlphaFoldDB" id="A0A6A5Q8H9"/>